<keyword evidence="2" id="KW-0378">Hydrolase</keyword>
<dbReference type="InterPro" id="IPR051316">
    <property type="entry name" value="Zinc-reg_GTPase_activator"/>
</dbReference>
<feature type="domain" description="CobW C-terminal" evidence="6">
    <location>
        <begin position="227"/>
        <end position="313"/>
    </location>
</feature>
<dbReference type="PANTHER" id="PTHR13748">
    <property type="entry name" value="COBW-RELATED"/>
    <property type="match status" value="1"/>
</dbReference>
<evidence type="ECO:0000256" key="4">
    <source>
        <dbReference type="ARBA" id="ARBA00034320"/>
    </source>
</evidence>
<accession>A0ABU1IRA3</accession>
<dbReference type="Pfam" id="PF07683">
    <property type="entry name" value="CobW_C"/>
    <property type="match status" value="1"/>
</dbReference>
<dbReference type="SUPFAM" id="SSF90002">
    <property type="entry name" value="Hypothetical protein YjiA, C-terminal domain"/>
    <property type="match status" value="1"/>
</dbReference>
<comment type="caution">
    <text evidence="7">The sequence shown here is derived from an EMBL/GenBank/DDBJ whole genome shotgun (WGS) entry which is preliminary data.</text>
</comment>
<dbReference type="InterPro" id="IPR003495">
    <property type="entry name" value="CobW/HypB/UreG_nucleotide-bd"/>
</dbReference>
<dbReference type="RefSeq" id="WP_309868242.1">
    <property type="nucleotide sequence ID" value="NZ_JAVDQG010000008.1"/>
</dbReference>
<evidence type="ECO:0000313" key="8">
    <source>
        <dbReference type="Proteomes" id="UP001185012"/>
    </source>
</evidence>
<dbReference type="InterPro" id="IPR036627">
    <property type="entry name" value="CobW-likC_sf"/>
</dbReference>
<dbReference type="Gene3D" id="3.30.1220.10">
    <property type="entry name" value="CobW-like, C-terminal domain"/>
    <property type="match status" value="1"/>
</dbReference>
<keyword evidence="3" id="KW-0143">Chaperone</keyword>
<proteinExistence type="inferred from homology"/>
<evidence type="ECO:0000313" key="7">
    <source>
        <dbReference type="EMBL" id="MDR6227280.1"/>
    </source>
</evidence>
<dbReference type="Proteomes" id="UP001185012">
    <property type="component" value="Unassembled WGS sequence"/>
</dbReference>
<dbReference type="PANTHER" id="PTHR13748:SF62">
    <property type="entry name" value="COBW DOMAIN-CONTAINING PROTEIN"/>
    <property type="match status" value="1"/>
</dbReference>
<dbReference type="SUPFAM" id="SSF52540">
    <property type="entry name" value="P-loop containing nucleoside triphosphate hydrolases"/>
    <property type="match status" value="1"/>
</dbReference>
<dbReference type="EMBL" id="JAVDQG010000008">
    <property type="protein sequence ID" value="MDR6227280.1"/>
    <property type="molecule type" value="Genomic_DNA"/>
</dbReference>
<sequence>MPDRNNVEIYILSGFLGSGKTTLLRLLLEEERRRGRRVAVLMNELGDLSVDSAAVPGEIPLKELLNGCICCTIQSQLTQQLLHLYQQFRPDVIYIESTGVAHPLEVLDACVTPSTVPHLRICKIVTVVDLLRWQDRQRLNNRLQKLLEDQVRFSDILLLNKKDQVTGDRLEQSISEIQQINPKAFLTPTHQATFDTAELYTSRPGRGSPSYFQSPREQAHVHHHLHVRTFSYRWSRPIHRQALERWLRQSPDNLYRVKGCLRLKEHPHQLQSVQYAYGIPLFTPEYSSMPMITVFIGENLEEERLKHQLYELETRQS</sequence>
<protein>
    <submittedName>
        <fullName evidence="7">G3E family GTPase</fullName>
    </submittedName>
</protein>
<dbReference type="Gene3D" id="3.40.50.300">
    <property type="entry name" value="P-loop containing nucleotide triphosphate hydrolases"/>
    <property type="match status" value="1"/>
</dbReference>
<reference evidence="7 8" key="1">
    <citation type="submission" date="2023-07" db="EMBL/GenBank/DDBJ databases">
        <title>Genomic Encyclopedia of Type Strains, Phase IV (KMG-IV): sequencing the most valuable type-strain genomes for metagenomic binning, comparative biology and taxonomic classification.</title>
        <authorList>
            <person name="Goeker M."/>
        </authorList>
    </citation>
    <scope>NUCLEOTIDE SEQUENCE [LARGE SCALE GENOMIC DNA]</scope>
    <source>
        <strain evidence="7 8">DSM 45903</strain>
    </source>
</reference>
<evidence type="ECO:0000256" key="5">
    <source>
        <dbReference type="ARBA" id="ARBA00049117"/>
    </source>
</evidence>
<dbReference type="SMART" id="SM00833">
    <property type="entry name" value="CobW_C"/>
    <property type="match status" value="1"/>
</dbReference>
<comment type="catalytic activity">
    <reaction evidence="5">
        <text>GTP + H2O = GDP + phosphate + H(+)</text>
        <dbReference type="Rhea" id="RHEA:19669"/>
        <dbReference type="ChEBI" id="CHEBI:15377"/>
        <dbReference type="ChEBI" id="CHEBI:15378"/>
        <dbReference type="ChEBI" id="CHEBI:37565"/>
        <dbReference type="ChEBI" id="CHEBI:43474"/>
        <dbReference type="ChEBI" id="CHEBI:58189"/>
    </reaction>
    <physiologicalReaction direction="left-to-right" evidence="5">
        <dbReference type="Rhea" id="RHEA:19670"/>
    </physiologicalReaction>
</comment>
<gene>
    <name evidence="7" type="ORF">JOE21_003295</name>
</gene>
<evidence type="ECO:0000256" key="3">
    <source>
        <dbReference type="ARBA" id="ARBA00023186"/>
    </source>
</evidence>
<keyword evidence="8" id="KW-1185">Reference proteome</keyword>
<evidence type="ECO:0000256" key="1">
    <source>
        <dbReference type="ARBA" id="ARBA00022741"/>
    </source>
</evidence>
<dbReference type="Pfam" id="PF02492">
    <property type="entry name" value="cobW"/>
    <property type="match status" value="1"/>
</dbReference>
<evidence type="ECO:0000259" key="6">
    <source>
        <dbReference type="SMART" id="SM00833"/>
    </source>
</evidence>
<comment type="similarity">
    <text evidence="4">Belongs to the SIMIBI class G3E GTPase family. ZNG1 subfamily.</text>
</comment>
<evidence type="ECO:0000256" key="2">
    <source>
        <dbReference type="ARBA" id="ARBA00022801"/>
    </source>
</evidence>
<keyword evidence="1" id="KW-0547">Nucleotide-binding</keyword>
<name>A0ABU1IRA3_9BACL</name>
<organism evidence="7 8">
    <name type="scientific">Desmospora profundinema</name>
    <dbReference type="NCBI Taxonomy" id="1571184"/>
    <lineage>
        <taxon>Bacteria</taxon>
        <taxon>Bacillati</taxon>
        <taxon>Bacillota</taxon>
        <taxon>Bacilli</taxon>
        <taxon>Bacillales</taxon>
        <taxon>Thermoactinomycetaceae</taxon>
        <taxon>Desmospora</taxon>
    </lineage>
</organism>
<dbReference type="InterPro" id="IPR027417">
    <property type="entry name" value="P-loop_NTPase"/>
</dbReference>
<dbReference type="CDD" id="cd03112">
    <property type="entry name" value="CobW-like"/>
    <property type="match status" value="1"/>
</dbReference>
<dbReference type="InterPro" id="IPR011629">
    <property type="entry name" value="CobW-like_C"/>
</dbReference>